<gene>
    <name evidence="1" type="ORF">SBF1_2910008</name>
</gene>
<reference evidence="2" key="1">
    <citation type="submission" date="2018-02" db="EMBL/GenBank/DDBJ databases">
        <authorList>
            <person name="Hausmann B."/>
        </authorList>
    </citation>
    <scope>NUCLEOTIDE SEQUENCE [LARGE SCALE GENOMIC DNA]</scope>
    <source>
        <strain evidence="2">Peat soil MAG SbF1</strain>
    </source>
</reference>
<organism evidence="1 2">
    <name type="scientific">Candidatus Desulfosporosinus infrequens</name>
    <dbReference type="NCBI Taxonomy" id="2043169"/>
    <lineage>
        <taxon>Bacteria</taxon>
        <taxon>Bacillati</taxon>
        <taxon>Bacillota</taxon>
        <taxon>Clostridia</taxon>
        <taxon>Eubacteriales</taxon>
        <taxon>Desulfitobacteriaceae</taxon>
        <taxon>Desulfosporosinus</taxon>
    </lineage>
</organism>
<protein>
    <submittedName>
        <fullName evidence="1">Uncharacterized protein</fullName>
    </submittedName>
</protein>
<evidence type="ECO:0000313" key="1">
    <source>
        <dbReference type="EMBL" id="SPF43535.1"/>
    </source>
</evidence>
<name>A0A2U3KV41_9FIRM</name>
<sequence>MLMDDLRPWKISPFSRKATSVIEFPVGWGKATNTQLGDELVWEETLTN</sequence>
<evidence type="ECO:0000313" key="2">
    <source>
        <dbReference type="Proteomes" id="UP000238916"/>
    </source>
</evidence>
<accession>A0A2U3KV41</accession>
<proteinExistence type="predicted"/>
<dbReference type="Proteomes" id="UP000238916">
    <property type="component" value="Unassembled WGS sequence"/>
</dbReference>
<dbReference type="AlphaFoldDB" id="A0A2U3KV41"/>
<dbReference type="EMBL" id="OMOF01000214">
    <property type="protein sequence ID" value="SPF43535.1"/>
    <property type="molecule type" value="Genomic_DNA"/>
</dbReference>